<evidence type="ECO:0000313" key="1">
    <source>
        <dbReference type="EMBL" id="EKK00270.1"/>
    </source>
</evidence>
<gene>
    <name evidence="1" type="ORF">RBSH_04425</name>
</gene>
<name>K5CAJ7_RHOBT</name>
<dbReference type="PATRIC" id="fig|993517.3.peg.4813"/>
<proteinExistence type="predicted"/>
<comment type="caution">
    <text evidence="1">The sequence shown here is derived from an EMBL/GenBank/DDBJ whole genome shotgun (WGS) entry which is preliminary data.</text>
</comment>
<accession>K5CAJ7</accession>
<reference evidence="1 2" key="1">
    <citation type="journal article" date="2013" name="Mar. Genomics">
        <title>Expression of sulfatases in Rhodopirellula baltica and the diversity of sulfatases in the genus Rhodopirellula.</title>
        <authorList>
            <person name="Wegner C.E."/>
            <person name="Richter-Heitmann T."/>
            <person name="Klindworth A."/>
            <person name="Klockow C."/>
            <person name="Richter M."/>
            <person name="Achstetter T."/>
            <person name="Glockner F.O."/>
            <person name="Harder J."/>
        </authorList>
    </citation>
    <scope>NUCLEOTIDE SEQUENCE [LARGE SCALE GENOMIC DNA]</scope>
    <source>
        <strain evidence="1 2">SH28</strain>
    </source>
</reference>
<dbReference type="AlphaFoldDB" id="K5CAJ7"/>
<dbReference type="EMBL" id="AMCW01000131">
    <property type="protein sequence ID" value="EKK00270.1"/>
    <property type="molecule type" value="Genomic_DNA"/>
</dbReference>
<protein>
    <submittedName>
        <fullName evidence="1">Uncharacterized protein</fullName>
    </submittedName>
</protein>
<organism evidence="1 2">
    <name type="scientific">Rhodopirellula baltica SH28</name>
    <dbReference type="NCBI Taxonomy" id="993517"/>
    <lineage>
        <taxon>Bacteria</taxon>
        <taxon>Pseudomonadati</taxon>
        <taxon>Planctomycetota</taxon>
        <taxon>Planctomycetia</taxon>
        <taxon>Pirellulales</taxon>
        <taxon>Pirellulaceae</taxon>
        <taxon>Rhodopirellula</taxon>
    </lineage>
</organism>
<evidence type="ECO:0000313" key="2">
    <source>
        <dbReference type="Proteomes" id="UP000007993"/>
    </source>
</evidence>
<sequence>MKSSWASCVNRPKRCGEYVKWLSDRLCDTKFCLQHELQGIWGVEMHKKTSPADCGRGFDR</sequence>
<dbReference type="Proteomes" id="UP000007993">
    <property type="component" value="Unassembled WGS sequence"/>
</dbReference>